<dbReference type="InterPro" id="IPR044674">
    <property type="entry name" value="EDEM1/2/3"/>
</dbReference>
<feature type="transmembrane region" description="Helical" evidence="8">
    <location>
        <begin position="20"/>
        <end position="37"/>
    </location>
</feature>
<keyword evidence="6" id="KW-0106">Calcium</keyword>
<dbReference type="GO" id="GO:1904380">
    <property type="term" value="P:endoplasmic reticulum mannose trimming"/>
    <property type="evidence" value="ECO:0007669"/>
    <property type="project" value="InterPro"/>
</dbReference>
<dbReference type="Pfam" id="PF01532">
    <property type="entry name" value="Glyco_hydro_47"/>
    <property type="match status" value="1"/>
</dbReference>
<accession>A0A0K0FH31</accession>
<dbReference type="PANTHER" id="PTHR45679:SF5">
    <property type="entry name" value="ER DEGRADATION-ENHANCING ALPHA-MANNOSIDASE-LIKE PROTEIN 1"/>
    <property type="match status" value="1"/>
</dbReference>
<feature type="active site" description="Proton donor" evidence="5">
    <location>
        <position position="153"/>
    </location>
</feature>
<dbReference type="GO" id="GO:0004571">
    <property type="term" value="F:mannosyl-oligosaccharide 1,2-alpha-mannosidase activity"/>
    <property type="evidence" value="ECO:0007669"/>
    <property type="project" value="InterPro"/>
</dbReference>
<evidence type="ECO:0000256" key="6">
    <source>
        <dbReference type="PIRSR" id="PIRSR601382-2"/>
    </source>
</evidence>
<organism evidence="9 10">
    <name type="scientific">Strongyloides venezuelensis</name>
    <name type="common">Threadworm</name>
    <dbReference type="NCBI Taxonomy" id="75913"/>
    <lineage>
        <taxon>Eukaryota</taxon>
        <taxon>Metazoa</taxon>
        <taxon>Ecdysozoa</taxon>
        <taxon>Nematoda</taxon>
        <taxon>Chromadorea</taxon>
        <taxon>Rhabditida</taxon>
        <taxon>Tylenchina</taxon>
        <taxon>Panagrolaimomorpha</taxon>
        <taxon>Strongyloidoidea</taxon>
        <taxon>Strongyloididae</taxon>
        <taxon>Strongyloides</taxon>
    </lineage>
</organism>
<dbReference type="WBParaSite" id="SVE_0819000.1">
    <property type="protein sequence ID" value="SVE_0819000.1"/>
    <property type="gene ID" value="SVE_0819000"/>
</dbReference>
<keyword evidence="7" id="KW-0326">Glycosidase</keyword>
<dbReference type="STRING" id="75913.A0A0K0FH31"/>
<dbReference type="GO" id="GO:0005975">
    <property type="term" value="P:carbohydrate metabolic process"/>
    <property type="evidence" value="ECO:0007669"/>
    <property type="project" value="InterPro"/>
</dbReference>
<evidence type="ECO:0000256" key="1">
    <source>
        <dbReference type="ARBA" id="ARBA00004240"/>
    </source>
</evidence>
<dbReference type="InterPro" id="IPR012341">
    <property type="entry name" value="6hp_glycosidase-like_sf"/>
</dbReference>
<name>A0A0K0FH31_STRVS</name>
<keyword evidence="8" id="KW-1133">Transmembrane helix</keyword>
<evidence type="ECO:0000313" key="9">
    <source>
        <dbReference type="Proteomes" id="UP000035680"/>
    </source>
</evidence>
<dbReference type="PRINTS" id="PR00747">
    <property type="entry name" value="GLYHDRLASE47"/>
</dbReference>
<keyword evidence="6" id="KW-0479">Metal-binding</keyword>
<dbReference type="PANTHER" id="PTHR45679">
    <property type="entry name" value="ER DEGRADATION-ENHANCING ALPHA-MANNOSIDASE-LIKE PROTEIN 2"/>
    <property type="match status" value="1"/>
</dbReference>
<keyword evidence="9" id="KW-1185">Reference proteome</keyword>
<dbReference type="AlphaFoldDB" id="A0A0K0FH31"/>
<dbReference type="Gene3D" id="1.50.10.10">
    <property type="match status" value="1"/>
</dbReference>
<evidence type="ECO:0000256" key="3">
    <source>
        <dbReference type="ARBA" id="ARBA00022824"/>
    </source>
</evidence>
<dbReference type="EC" id="3.2.1.-" evidence="7"/>
<keyword evidence="3" id="KW-0256">Endoplasmic reticulum</keyword>
<keyword evidence="4" id="KW-0325">Glycoprotein</keyword>
<evidence type="ECO:0000256" key="8">
    <source>
        <dbReference type="SAM" id="Phobius"/>
    </source>
</evidence>
<dbReference type="GO" id="GO:0016020">
    <property type="term" value="C:membrane"/>
    <property type="evidence" value="ECO:0007669"/>
    <property type="project" value="InterPro"/>
</dbReference>
<feature type="active site" evidence="5">
    <location>
        <position position="298"/>
    </location>
</feature>
<evidence type="ECO:0000256" key="2">
    <source>
        <dbReference type="ARBA" id="ARBA00007658"/>
    </source>
</evidence>
<dbReference type="GO" id="GO:0005509">
    <property type="term" value="F:calcium ion binding"/>
    <property type="evidence" value="ECO:0007669"/>
    <property type="project" value="InterPro"/>
</dbReference>
<evidence type="ECO:0000256" key="4">
    <source>
        <dbReference type="ARBA" id="ARBA00023180"/>
    </source>
</evidence>
<reference evidence="10" key="2">
    <citation type="submission" date="2015-08" db="UniProtKB">
        <authorList>
            <consortium name="WormBaseParasite"/>
        </authorList>
    </citation>
    <scope>IDENTIFICATION</scope>
</reference>
<keyword evidence="7" id="KW-0378">Hydrolase</keyword>
<dbReference type="SUPFAM" id="SSF48225">
    <property type="entry name" value="Seven-hairpin glycosidases"/>
    <property type="match status" value="1"/>
</dbReference>
<evidence type="ECO:0000256" key="7">
    <source>
        <dbReference type="RuleBase" id="RU361193"/>
    </source>
</evidence>
<dbReference type="InterPro" id="IPR036026">
    <property type="entry name" value="Seven-hairpin_glycosidases"/>
</dbReference>
<feature type="active site" evidence="5">
    <location>
        <position position="421"/>
    </location>
</feature>
<feature type="active site" description="Proton donor" evidence="5">
    <location>
        <position position="402"/>
    </location>
</feature>
<evidence type="ECO:0000256" key="5">
    <source>
        <dbReference type="PIRSR" id="PIRSR601382-1"/>
    </source>
</evidence>
<feature type="binding site" evidence="6">
    <location>
        <position position="507"/>
    </location>
    <ligand>
        <name>Ca(2+)</name>
        <dbReference type="ChEBI" id="CHEBI:29108"/>
    </ligand>
</feature>
<proteinExistence type="inferred from homology"/>
<dbReference type="InterPro" id="IPR001382">
    <property type="entry name" value="Glyco_hydro_47"/>
</dbReference>
<keyword evidence="8" id="KW-0812">Transmembrane</keyword>
<comment type="similarity">
    <text evidence="2 7">Belongs to the glycosyl hydrolase 47 family.</text>
</comment>
<sequence length="564" mass="65307">MFFWIHDNCKRSYQRQRLKTTFFIFFYVLLIISIESINDKIYKKFKVELLTDEEIEEARLETKEMFKFGFDNYRKYAYPLDELNPIYCSGRGPDYQNPNNLNINDVLGNYSLTLIDSLTTLAVLDERDEFYASVEKVISNVSFNNSVNVQVFEATIRIIGSLLSTHLLLTGENIYMGNWKMEGYNDNLLIMAKDLADRLKPAFYNTNTGISYPRVNLISGVHKNTIKEANTAGATSLIVEFGMLSKLLNDPSYHMLAKRNLKEIWNRRNNITGLTGNTINIMNGQWIGKMHGLGAGIDSFYEYLLKSYILFKDDENLNIFNTAQKSISTYLRKGRERCFIGAGEAPMFVNVDMRDGSVINTWVDALQASYAGVLVLDGEIEEAICQHALYYAIWKKFDMVPERFNWNTSYPDVAFYLLRPEFIESTYLLYRATKNPFYLSVGREILDSLNLHTRVACGFASVHNVFHKTLEDRMESFFLAETLKYLYLLFDRDNLVNRNAEKLVFTTEGHILPVLEKYQKSDNYLNENDIEDSKMCQAMSIKSFEDSLPLPKEKMLEYFDIVGL</sequence>
<protein>
    <recommendedName>
        <fullName evidence="7">alpha-1,2-Mannosidase</fullName>
        <ecNumber evidence="7">3.2.1.-</ecNumber>
    </recommendedName>
</protein>
<reference evidence="9" key="1">
    <citation type="submission" date="2014-07" db="EMBL/GenBank/DDBJ databases">
        <authorList>
            <person name="Martin A.A"/>
            <person name="De Silva N."/>
        </authorList>
    </citation>
    <scope>NUCLEOTIDE SEQUENCE</scope>
</reference>
<dbReference type="GO" id="GO:0044322">
    <property type="term" value="C:endoplasmic reticulum quality control compartment"/>
    <property type="evidence" value="ECO:0007669"/>
    <property type="project" value="GOC"/>
</dbReference>
<comment type="cofactor">
    <cofactor evidence="6">
        <name>Ca(2+)</name>
        <dbReference type="ChEBI" id="CHEBI:29108"/>
    </cofactor>
</comment>
<comment type="subcellular location">
    <subcellularLocation>
        <location evidence="1">Endoplasmic reticulum</location>
    </subcellularLocation>
</comment>
<evidence type="ECO:0000313" key="10">
    <source>
        <dbReference type="WBParaSite" id="SVE_0819000.1"/>
    </source>
</evidence>
<dbReference type="Proteomes" id="UP000035680">
    <property type="component" value="Unassembled WGS sequence"/>
</dbReference>
<keyword evidence="8" id="KW-0472">Membrane</keyword>